<feature type="domain" description="Saposin B-type" evidence="8">
    <location>
        <begin position="780"/>
        <end position="861"/>
    </location>
</feature>
<keyword evidence="4" id="KW-0677">Repeat</keyword>
<evidence type="ECO:0000256" key="5">
    <source>
        <dbReference type="ARBA" id="ARBA00023157"/>
    </source>
</evidence>
<sequence>MKLLFGALCALLVVLPALGFPTPEKEVPPQCIDPTFACQDLQSAKLCKVVKTCIHDVWSTMSVPDSNDEVCDICKEMVKEARDQLLSNMTQEEIKEVFEGSCKLLPVKLIADACIKVVDEIIPQLVEMLASRMDPTMVCTVSGMCFPSKEDMTVEKHILKFVRDFLLRQKDDQCSECTQMMTDVQVFLKSSTQAEVKTYVEKLCHEKLPSYLCDVVVNSYFSEIYKLILNSAPGELCASVGVCPQKCEVLSDIPKVGDELTCEFCEHLLQHVKDLITANTTLEEFKTALLNFCKVTGKFADKCTNLVNDYYDMLFTYIKQLDTRGMCTLMGLCDKTSCSRIPLVKVLPPLEPQKRIPLIQLRPAQPINDRESFPLVRLVPAEMTSKKIMKDSNDIFQLPVERLTHPLLQFQQDGECALCKAFAFFLEKELQEDRSKVGIQNAINGICEKWMMEYPDACNYIVAKHSLKMQMAVARGVSFDDLCMEVKVCPVEQSKTDGIKVKVVSGKKDSPLCKLCKDTLTDIEEALNDPNTKKIIVDSLDKFCNVFPDFIKEPCTSLINSNVDRLLDILQQELKPDNVCPALGVCADQLRTLVSPRVKDLECDVCKDVVTSFRTKLQDPASKEMIMTFLEEGCMRLPDSIASECKKFVDDNIDYLMKMIVEEMDPQKVCSILKICPAQVRFEKTQGVVNDVECELCKEVISKVEELVKDQKTEDEIKAALDKVCSYLPSSISAKCVSFVNQYTDLVVTLLMEELDPDMVCQALKLCPEKVKIEKPKDIKDVECDLCKEVVGKVEDMIKDKKTEDEIKAALDKVCSYLPSSLSAKCVNFVNQYTDLLVTLIIQELDPSEICAKLNLCVNVVEVEKPKDIKDLECDLCKELVTKLEDMIKDKSTEDEIKAALDKVCSYLPSSMSNKCQNFVNQYTDLLVEILSQEINPDLVCAALKVCPTTPQLSQWKSKAVDLECQGCQYALHFLQEQLMSNQTQEEVKNVLRKMCEVLPNTYANNCNAFVNEYGSSLLVLIAQEIDPSVLCFELKLCRTQFTIPQLINEVAIPQLNHFNMDECSVCTTVVDYMDKLLEMDDFDTEITKLVVKVCNVLPASYQSRCSSLLETYGPYILQMIGQVADSKALCQEIDLCPRSPGHVHLIGGSKCTFGPSYWCHSTAHAAACKAEEYCKTKVWLN</sequence>
<dbReference type="InterPro" id="IPR007856">
    <property type="entry name" value="SapB_1"/>
</dbReference>
<dbReference type="GO" id="GO:0016020">
    <property type="term" value="C:membrane"/>
    <property type="evidence" value="ECO:0007669"/>
    <property type="project" value="GOC"/>
</dbReference>
<dbReference type="InterPro" id="IPR008373">
    <property type="entry name" value="Saposin"/>
</dbReference>
<dbReference type="GO" id="GO:0005576">
    <property type="term" value="C:extracellular region"/>
    <property type="evidence" value="ECO:0007669"/>
    <property type="project" value="UniProtKB-SubCell"/>
</dbReference>
<feature type="domain" description="Saposin B-type" evidence="8">
    <location>
        <begin position="170"/>
        <end position="247"/>
    </location>
</feature>
<dbReference type="PRINTS" id="PR01797">
    <property type="entry name" value="SAPOSIN"/>
</dbReference>
<feature type="domain" description="Saposin A-type" evidence="9">
    <location>
        <begin position="1145"/>
        <end position="1182"/>
    </location>
</feature>
<keyword evidence="6" id="KW-0325">Glycoprotein</keyword>
<feature type="domain" description="Saposin B-type" evidence="8">
    <location>
        <begin position="870"/>
        <end position="951"/>
    </location>
</feature>
<feature type="domain" description="Saposin B-type" evidence="8">
    <location>
        <begin position="690"/>
        <end position="771"/>
    </location>
</feature>
<keyword evidence="2" id="KW-0964">Secreted</keyword>
<dbReference type="SUPFAM" id="SSF47862">
    <property type="entry name" value="Saposin"/>
    <property type="match status" value="10"/>
</dbReference>
<evidence type="ECO:0000313" key="11">
    <source>
        <dbReference type="Proteomes" id="UP000886998"/>
    </source>
</evidence>
<dbReference type="PROSITE" id="PS51110">
    <property type="entry name" value="SAP_A"/>
    <property type="match status" value="2"/>
</dbReference>
<dbReference type="PROSITE" id="PS50015">
    <property type="entry name" value="SAP_B"/>
    <property type="match status" value="11"/>
</dbReference>
<dbReference type="Pfam" id="PF05184">
    <property type="entry name" value="SapB_1"/>
    <property type="match status" value="8"/>
</dbReference>
<feature type="domain" description="Saposin B-type" evidence="8">
    <location>
        <begin position="1060"/>
        <end position="1141"/>
    </location>
</feature>
<gene>
    <name evidence="10" type="primary">PSAP</name>
    <name evidence="10" type="ORF">TNIN_29911</name>
</gene>
<dbReference type="OrthoDB" id="69496at2759"/>
<dbReference type="PANTHER" id="PTHR11480">
    <property type="entry name" value="SAPOSIN-RELATED"/>
    <property type="match status" value="1"/>
</dbReference>
<protein>
    <submittedName>
        <fullName evidence="10">Prosaposin</fullName>
    </submittedName>
</protein>
<keyword evidence="11" id="KW-1185">Reference proteome</keyword>
<keyword evidence="5" id="KW-1015">Disulfide bond</keyword>
<dbReference type="InterPro" id="IPR003119">
    <property type="entry name" value="SAP_A"/>
</dbReference>
<feature type="domain" description="Saposin B-type" evidence="8">
    <location>
        <begin position="509"/>
        <end position="590"/>
    </location>
</feature>
<feature type="domain" description="Saposin B-type" evidence="8">
    <location>
        <begin position="961"/>
        <end position="1042"/>
    </location>
</feature>
<comment type="subcellular location">
    <subcellularLocation>
        <location evidence="1">Secreted</location>
    </subcellularLocation>
</comment>
<dbReference type="SMART" id="SM00162">
    <property type="entry name" value="SAPA"/>
    <property type="match status" value="2"/>
</dbReference>
<evidence type="ECO:0000259" key="9">
    <source>
        <dbReference type="PROSITE" id="PS51110"/>
    </source>
</evidence>
<dbReference type="InterPro" id="IPR011001">
    <property type="entry name" value="Saposin-like"/>
</dbReference>
<feature type="domain" description="Saposin B-type" evidence="8">
    <location>
        <begin position="258"/>
        <end position="337"/>
    </location>
</feature>
<organism evidence="10 11">
    <name type="scientific">Trichonephila inaurata madagascariensis</name>
    <dbReference type="NCBI Taxonomy" id="2747483"/>
    <lineage>
        <taxon>Eukaryota</taxon>
        <taxon>Metazoa</taxon>
        <taxon>Ecdysozoa</taxon>
        <taxon>Arthropoda</taxon>
        <taxon>Chelicerata</taxon>
        <taxon>Arachnida</taxon>
        <taxon>Araneae</taxon>
        <taxon>Araneomorphae</taxon>
        <taxon>Entelegynae</taxon>
        <taxon>Araneoidea</taxon>
        <taxon>Nephilidae</taxon>
        <taxon>Trichonephila</taxon>
        <taxon>Trichonephila inaurata</taxon>
    </lineage>
</organism>
<evidence type="ECO:0000256" key="4">
    <source>
        <dbReference type="ARBA" id="ARBA00022737"/>
    </source>
</evidence>
<feature type="signal peptide" evidence="7">
    <location>
        <begin position="1"/>
        <end position="19"/>
    </location>
</feature>
<dbReference type="EMBL" id="BMAV01018010">
    <property type="protein sequence ID" value="GFY70096.1"/>
    <property type="molecule type" value="Genomic_DNA"/>
</dbReference>
<dbReference type="Proteomes" id="UP000886998">
    <property type="component" value="Unassembled WGS sequence"/>
</dbReference>
<evidence type="ECO:0000256" key="2">
    <source>
        <dbReference type="ARBA" id="ARBA00022525"/>
    </source>
</evidence>
<feature type="domain" description="Saposin B-type" evidence="8">
    <location>
        <begin position="67"/>
        <end position="149"/>
    </location>
</feature>
<dbReference type="InterPro" id="IPR008138">
    <property type="entry name" value="SapB_2"/>
</dbReference>
<evidence type="ECO:0000256" key="6">
    <source>
        <dbReference type="ARBA" id="ARBA00023180"/>
    </source>
</evidence>
<proteinExistence type="predicted"/>
<dbReference type="Gene3D" id="1.10.225.10">
    <property type="entry name" value="Saposin-like"/>
    <property type="match status" value="11"/>
</dbReference>
<dbReference type="SMART" id="SM00741">
    <property type="entry name" value="SapB"/>
    <property type="match status" value="11"/>
</dbReference>
<accession>A0A8X6YFK0</accession>
<dbReference type="AlphaFoldDB" id="A0A8X6YFK0"/>
<feature type="domain" description="Saposin A-type" evidence="9">
    <location>
        <begin position="23"/>
        <end position="63"/>
    </location>
</feature>
<reference evidence="10" key="1">
    <citation type="submission" date="2020-08" db="EMBL/GenBank/DDBJ databases">
        <title>Multicomponent nature underlies the extraordinary mechanical properties of spider dragline silk.</title>
        <authorList>
            <person name="Kono N."/>
            <person name="Nakamura H."/>
            <person name="Mori M."/>
            <person name="Yoshida Y."/>
            <person name="Ohtoshi R."/>
            <person name="Malay A.D."/>
            <person name="Moran D.A.P."/>
            <person name="Tomita M."/>
            <person name="Numata K."/>
            <person name="Arakawa K."/>
        </authorList>
    </citation>
    <scope>NUCLEOTIDE SEQUENCE</scope>
</reference>
<dbReference type="Pfam" id="PF02199">
    <property type="entry name" value="SapA"/>
    <property type="match status" value="2"/>
</dbReference>
<comment type="caution">
    <text evidence="10">The sequence shown here is derived from an EMBL/GenBank/DDBJ whole genome shotgun (WGS) entry which is preliminary data.</text>
</comment>
<name>A0A8X6YFK0_9ARAC</name>
<dbReference type="Pfam" id="PF03489">
    <property type="entry name" value="SapB_2"/>
    <property type="match status" value="10"/>
</dbReference>
<dbReference type="PANTHER" id="PTHR11480:SF3">
    <property type="entry name" value="BCDNA.GH08312"/>
    <property type="match status" value="1"/>
</dbReference>
<dbReference type="GO" id="GO:0006665">
    <property type="term" value="P:sphingolipid metabolic process"/>
    <property type="evidence" value="ECO:0007669"/>
    <property type="project" value="InterPro"/>
</dbReference>
<evidence type="ECO:0000313" key="10">
    <source>
        <dbReference type="EMBL" id="GFY70096.1"/>
    </source>
</evidence>
<evidence type="ECO:0000256" key="7">
    <source>
        <dbReference type="SAM" id="SignalP"/>
    </source>
</evidence>
<feature type="chain" id="PRO_5036505201" evidence="7">
    <location>
        <begin position="20"/>
        <end position="1182"/>
    </location>
</feature>
<evidence type="ECO:0000256" key="3">
    <source>
        <dbReference type="ARBA" id="ARBA00022729"/>
    </source>
</evidence>
<dbReference type="GO" id="GO:0005764">
    <property type="term" value="C:lysosome"/>
    <property type="evidence" value="ECO:0007669"/>
    <property type="project" value="InterPro"/>
</dbReference>
<keyword evidence="3 7" id="KW-0732">Signal</keyword>
<dbReference type="InterPro" id="IPR008139">
    <property type="entry name" value="SaposinB_dom"/>
</dbReference>
<dbReference type="FunFam" id="1.10.225.10:FF:000002">
    <property type="entry name" value="prosaposin isoform X2"/>
    <property type="match status" value="5"/>
</dbReference>
<dbReference type="InterPro" id="IPR051428">
    <property type="entry name" value="Sphingo_Act-Surfact_Prot"/>
</dbReference>
<feature type="domain" description="Saposin B-type" evidence="8">
    <location>
        <begin position="599"/>
        <end position="680"/>
    </location>
</feature>
<evidence type="ECO:0000259" key="8">
    <source>
        <dbReference type="PROSITE" id="PS50015"/>
    </source>
</evidence>
<feature type="domain" description="Saposin B-type" evidence="8">
    <location>
        <begin position="412"/>
        <end position="493"/>
    </location>
</feature>
<evidence type="ECO:0000256" key="1">
    <source>
        <dbReference type="ARBA" id="ARBA00004613"/>
    </source>
</evidence>